<dbReference type="STRING" id="1754191.A0A1Y1VLQ1"/>
<feature type="domain" description="CBM10" evidence="14">
    <location>
        <begin position="520"/>
        <end position="556"/>
    </location>
</feature>
<keyword evidence="5" id="KW-0677">Repeat</keyword>
<dbReference type="Pfam" id="PF00331">
    <property type="entry name" value="Glyco_hydro_10"/>
    <property type="match status" value="1"/>
</dbReference>
<dbReference type="SMART" id="SM00633">
    <property type="entry name" value="Glyco_10"/>
    <property type="match status" value="1"/>
</dbReference>
<dbReference type="EC" id="3.2.1.8" evidence="11"/>
<dbReference type="PRINTS" id="PR00134">
    <property type="entry name" value="GLHYDRLASE10"/>
</dbReference>
<evidence type="ECO:0000256" key="3">
    <source>
        <dbReference type="ARBA" id="ARBA00022651"/>
    </source>
</evidence>
<evidence type="ECO:0000256" key="5">
    <source>
        <dbReference type="ARBA" id="ARBA00022737"/>
    </source>
</evidence>
<dbReference type="InterPro" id="IPR002883">
    <property type="entry name" value="CBM10/Dockerin_dom"/>
</dbReference>
<dbReference type="Gene3D" id="3.90.1220.10">
    <property type="entry name" value="Cellulose docking domain, dockering"/>
    <property type="match status" value="2"/>
</dbReference>
<dbReference type="SUPFAM" id="SSF50370">
    <property type="entry name" value="Ricin B-like lectins"/>
    <property type="match status" value="1"/>
</dbReference>
<dbReference type="PROSITE" id="PS51760">
    <property type="entry name" value="GH10_2"/>
    <property type="match status" value="1"/>
</dbReference>
<evidence type="ECO:0000313" key="15">
    <source>
        <dbReference type="EMBL" id="ORX59866.1"/>
    </source>
</evidence>
<protein>
    <recommendedName>
        <fullName evidence="11">Beta-xylanase</fullName>
        <ecNumber evidence="11">3.2.1.8</ecNumber>
    </recommendedName>
</protein>
<feature type="active site" description="Nucleophile" evidence="10">
    <location>
        <position position="253"/>
    </location>
</feature>
<keyword evidence="4" id="KW-0732">Signal</keyword>
<dbReference type="InterPro" id="IPR017853">
    <property type="entry name" value="GH"/>
</dbReference>
<evidence type="ECO:0000259" key="13">
    <source>
        <dbReference type="PROSITE" id="PS51760"/>
    </source>
</evidence>
<dbReference type="AlphaFoldDB" id="A0A1Y1VLQ1"/>
<dbReference type="Proteomes" id="UP000193719">
    <property type="component" value="Unassembled WGS sequence"/>
</dbReference>
<reference evidence="15 16" key="1">
    <citation type="submission" date="2016-08" db="EMBL/GenBank/DDBJ databases">
        <title>Genomes of anaerobic fungi encode conserved fungal cellulosomes for biomass hydrolysis.</title>
        <authorList>
            <consortium name="DOE Joint Genome Institute"/>
            <person name="Haitjema C.H."/>
            <person name="Gilmore S.P."/>
            <person name="Henske J.K."/>
            <person name="Solomon K.V."/>
            <person name="De Groot R."/>
            <person name="Kuo A."/>
            <person name="Mondo S.J."/>
            <person name="Salamov A.A."/>
            <person name="Labutti K."/>
            <person name="Zhao Z."/>
            <person name="Chiniquy J."/>
            <person name="Barry K."/>
            <person name="Brewer H.M."/>
            <person name="Purvine S.O."/>
            <person name="Wright A.T."/>
            <person name="Boxma B."/>
            <person name="Van Alen T."/>
            <person name="Hackstein J.H."/>
            <person name="Baker S.E."/>
            <person name="Grigoriev I.V."/>
            <person name="O'Malley M.A."/>
        </authorList>
    </citation>
    <scope>NUCLEOTIDE SEQUENCE [LARGE SCALE GENOMIC DNA]</scope>
    <source>
        <strain evidence="16">finn</strain>
    </source>
</reference>
<keyword evidence="6 11" id="KW-0378">Hydrolase</keyword>
<dbReference type="Pfam" id="PF14200">
    <property type="entry name" value="RicinB_lectin_2"/>
    <property type="match status" value="2"/>
</dbReference>
<feature type="compositionally biased region" description="Low complexity" evidence="12">
    <location>
        <begin position="337"/>
        <end position="358"/>
    </location>
</feature>
<dbReference type="CDD" id="cd00161">
    <property type="entry name" value="beta-trefoil_Ricin-like"/>
    <property type="match status" value="1"/>
</dbReference>
<comment type="catalytic activity">
    <reaction evidence="1 11">
        <text>Endohydrolysis of (1-&gt;4)-beta-D-xylosidic linkages in xylans.</text>
        <dbReference type="EC" id="3.2.1.8"/>
    </reaction>
</comment>
<dbReference type="SUPFAM" id="SSF51445">
    <property type="entry name" value="(Trans)glycosidases"/>
    <property type="match status" value="1"/>
</dbReference>
<evidence type="ECO:0000256" key="9">
    <source>
        <dbReference type="ARBA" id="ARBA00023326"/>
    </source>
</evidence>
<reference evidence="15 16" key="2">
    <citation type="submission" date="2016-08" db="EMBL/GenBank/DDBJ databases">
        <title>Pervasive Adenine N6-methylation of Active Genes in Fungi.</title>
        <authorList>
            <consortium name="DOE Joint Genome Institute"/>
            <person name="Mondo S.J."/>
            <person name="Dannebaum R.O."/>
            <person name="Kuo R.C."/>
            <person name="Labutti K."/>
            <person name="Haridas S."/>
            <person name="Kuo A."/>
            <person name="Salamov A."/>
            <person name="Ahrendt S.R."/>
            <person name="Lipzen A."/>
            <person name="Sullivan W."/>
            <person name="Andreopoulos W.B."/>
            <person name="Clum A."/>
            <person name="Lindquist E."/>
            <person name="Daum C."/>
            <person name="Ramamoorthy G.K."/>
            <person name="Gryganskyi A."/>
            <person name="Culley D."/>
            <person name="Magnuson J.K."/>
            <person name="James T.Y."/>
            <person name="O'Malley M.A."/>
            <person name="Stajich J.E."/>
            <person name="Spatafora J.W."/>
            <person name="Visel A."/>
            <person name="Grigoriev I.V."/>
        </authorList>
    </citation>
    <scope>NUCLEOTIDE SEQUENCE [LARGE SCALE GENOMIC DNA]</scope>
    <source>
        <strain evidence="16">finn</strain>
    </source>
</reference>
<evidence type="ECO:0000256" key="10">
    <source>
        <dbReference type="PROSITE-ProRule" id="PRU10061"/>
    </source>
</evidence>
<evidence type="ECO:0000259" key="14">
    <source>
        <dbReference type="PROSITE" id="PS51763"/>
    </source>
</evidence>
<dbReference type="PANTHER" id="PTHR31490:SF88">
    <property type="entry name" value="BETA-XYLANASE"/>
    <property type="match status" value="1"/>
</dbReference>
<evidence type="ECO:0000256" key="12">
    <source>
        <dbReference type="SAM" id="MobiDB-lite"/>
    </source>
</evidence>
<comment type="similarity">
    <text evidence="2 11">Belongs to the glycosyl hydrolase 10 (cellulase F) family.</text>
</comment>
<gene>
    <name evidence="15" type="ORF">BCR36DRAFT_579316</name>
</gene>
<dbReference type="PROSITE" id="PS00591">
    <property type="entry name" value="GH10_1"/>
    <property type="match status" value="1"/>
</dbReference>
<evidence type="ECO:0000256" key="7">
    <source>
        <dbReference type="ARBA" id="ARBA00023277"/>
    </source>
</evidence>
<evidence type="ECO:0000256" key="4">
    <source>
        <dbReference type="ARBA" id="ARBA00022729"/>
    </source>
</evidence>
<dbReference type="PANTHER" id="PTHR31490">
    <property type="entry name" value="GLYCOSYL HYDROLASE"/>
    <property type="match status" value="1"/>
</dbReference>
<accession>A0A1Y1VLQ1</accession>
<dbReference type="SMART" id="SM00458">
    <property type="entry name" value="RICIN"/>
    <property type="match status" value="1"/>
</dbReference>
<dbReference type="InterPro" id="IPR001000">
    <property type="entry name" value="GH10_dom"/>
</dbReference>
<evidence type="ECO:0000256" key="6">
    <source>
        <dbReference type="ARBA" id="ARBA00022801"/>
    </source>
</evidence>
<dbReference type="SUPFAM" id="SSF64571">
    <property type="entry name" value="Cellulose docking domain, dockering"/>
    <property type="match status" value="2"/>
</dbReference>
<evidence type="ECO:0000256" key="1">
    <source>
        <dbReference type="ARBA" id="ARBA00000681"/>
    </source>
</evidence>
<dbReference type="InterPro" id="IPR031158">
    <property type="entry name" value="GH10_AS"/>
</dbReference>
<dbReference type="InterPro" id="IPR009034">
    <property type="entry name" value="Dockerin_dom_fun_sf"/>
</dbReference>
<dbReference type="InterPro" id="IPR044846">
    <property type="entry name" value="GH10"/>
</dbReference>
<evidence type="ECO:0000256" key="2">
    <source>
        <dbReference type="ARBA" id="ARBA00007495"/>
    </source>
</evidence>
<keyword evidence="9 11" id="KW-0624">Polysaccharide degradation</keyword>
<organism evidence="15 16">
    <name type="scientific">Piromyces finnis</name>
    <dbReference type="NCBI Taxonomy" id="1754191"/>
    <lineage>
        <taxon>Eukaryota</taxon>
        <taxon>Fungi</taxon>
        <taxon>Fungi incertae sedis</taxon>
        <taxon>Chytridiomycota</taxon>
        <taxon>Chytridiomycota incertae sedis</taxon>
        <taxon>Neocallimastigomycetes</taxon>
        <taxon>Neocallimastigales</taxon>
        <taxon>Neocallimastigaceae</taxon>
        <taxon>Piromyces</taxon>
    </lineage>
</organism>
<keyword evidence="8 11" id="KW-0326">Glycosidase</keyword>
<feature type="domain" description="CBM10" evidence="14">
    <location>
        <begin position="566"/>
        <end position="602"/>
    </location>
</feature>
<sequence length="606" mass="66383">MKFSKAFAISALAATANGYELLKDYSKGFRIGAATNTIHYNNANYVNAMKAFNYMVAENACKFVSIQYTKGNFNFNDCDAHLNKAKELGMDFRGHALIWHSMAPKWLENEDSNTMKNSIINHITTVLKHYEGKIDTWDVVNEAIDDSSNGNGWKMRNSFLYQKVPNFIDLAFQTARQVSPKTKLFYNDYNTEGIWGKSESVYQFIADLKKRNIPIDGVGLQYHVSVQNQPQYNKINDLIGRYCKLGVEVHITELDVSCESSCWASDVESKQATVFTNALKACLANSCCTGFLVWGIGDPDSWLGNDKKGLLFNGNYQPKSQYTALLNVLKTTTAAAGGNSSNNGNTGNTGNTNTGNNSQAAPSSVKLNDGWYYIKNTGSGKYLQVANNKAGNSENVVIGSSAQKWKLTNMSGGYVTLVSSLGEYMLDIAGGDDGNGTNVQIYSAYAGEAQQFVILKTSKDKVYTIGTRVSNGYRVLDVEKNGTTDGSNVLQWDNSEKSNQTWTFESTSAPSSNNNTQSAACWSSALGYPCCKSCDAIYQDNDGKWGFENNDWCGIASSCTSNNASSCSGALGYPCCKSACTVYDTDSNGKWSIENNDWCLIDNSKC</sequence>
<evidence type="ECO:0000313" key="16">
    <source>
        <dbReference type="Proteomes" id="UP000193719"/>
    </source>
</evidence>
<proteinExistence type="inferred from homology"/>
<feature type="domain" description="GH10" evidence="13">
    <location>
        <begin position="15"/>
        <end position="328"/>
    </location>
</feature>
<evidence type="ECO:0000256" key="8">
    <source>
        <dbReference type="ARBA" id="ARBA00023295"/>
    </source>
</evidence>
<dbReference type="PROSITE" id="PS50231">
    <property type="entry name" value="RICIN_B_LECTIN"/>
    <property type="match status" value="1"/>
</dbReference>
<comment type="caution">
    <text evidence="15">The sequence shown here is derived from an EMBL/GenBank/DDBJ whole genome shotgun (WGS) entry which is preliminary data.</text>
</comment>
<dbReference type="EMBL" id="MCFH01000002">
    <property type="protein sequence ID" value="ORX59866.1"/>
    <property type="molecule type" value="Genomic_DNA"/>
</dbReference>
<evidence type="ECO:0000256" key="11">
    <source>
        <dbReference type="RuleBase" id="RU361174"/>
    </source>
</evidence>
<dbReference type="Pfam" id="PF02013">
    <property type="entry name" value="CBM_10"/>
    <property type="match status" value="2"/>
</dbReference>
<dbReference type="Gene3D" id="3.20.20.80">
    <property type="entry name" value="Glycosidases"/>
    <property type="match status" value="1"/>
</dbReference>
<dbReference type="GO" id="GO:0031176">
    <property type="term" value="F:endo-1,4-beta-xylanase activity"/>
    <property type="evidence" value="ECO:0007669"/>
    <property type="project" value="UniProtKB-EC"/>
</dbReference>
<dbReference type="PROSITE" id="PS51763">
    <property type="entry name" value="CBM10"/>
    <property type="match status" value="2"/>
</dbReference>
<keyword evidence="7 11" id="KW-0119">Carbohydrate metabolism</keyword>
<dbReference type="Gene3D" id="2.80.10.50">
    <property type="match status" value="2"/>
</dbReference>
<dbReference type="GO" id="GO:0045493">
    <property type="term" value="P:xylan catabolic process"/>
    <property type="evidence" value="ECO:0007669"/>
    <property type="project" value="UniProtKB-KW"/>
</dbReference>
<dbReference type="OrthoDB" id="3055998at2759"/>
<name>A0A1Y1VLQ1_9FUNG</name>
<dbReference type="InterPro" id="IPR035992">
    <property type="entry name" value="Ricin_B-like_lectins"/>
</dbReference>
<keyword evidence="3" id="KW-0858">Xylan degradation</keyword>
<keyword evidence="16" id="KW-1185">Reference proteome</keyword>
<feature type="region of interest" description="Disordered" evidence="12">
    <location>
        <begin position="337"/>
        <end position="362"/>
    </location>
</feature>
<dbReference type="InterPro" id="IPR000772">
    <property type="entry name" value="Ricin_B_lectin"/>
</dbReference>